<reference evidence="4 5" key="1">
    <citation type="submission" date="2017-05" db="EMBL/GenBank/DDBJ databases">
        <authorList>
            <person name="Song R."/>
            <person name="Chenine A.L."/>
            <person name="Ruprecht R.M."/>
        </authorList>
    </citation>
    <scope>NUCLEOTIDE SEQUENCE [LARGE SCALE GENOMIC DNA]</scope>
    <source>
        <strain evidence="4 5">CECT 8663</strain>
    </source>
</reference>
<keyword evidence="5" id="KW-1185">Reference proteome</keyword>
<evidence type="ECO:0000313" key="4">
    <source>
        <dbReference type="EMBL" id="SMX32991.1"/>
    </source>
</evidence>
<dbReference type="Pfam" id="PF00583">
    <property type="entry name" value="Acetyltransf_1"/>
    <property type="match status" value="1"/>
</dbReference>
<dbReference type="Proteomes" id="UP000220836">
    <property type="component" value="Unassembled WGS sequence"/>
</dbReference>
<dbReference type="InterPro" id="IPR051016">
    <property type="entry name" value="Diverse_Substrate_AcTransf"/>
</dbReference>
<evidence type="ECO:0000259" key="3">
    <source>
        <dbReference type="PROSITE" id="PS51186"/>
    </source>
</evidence>
<dbReference type="PANTHER" id="PTHR10545:SF42">
    <property type="entry name" value="ACETYLTRANSFERASE"/>
    <property type="match status" value="1"/>
</dbReference>
<keyword evidence="2" id="KW-0012">Acyltransferase</keyword>
<feature type="domain" description="N-acetyltransferase" evidence="3">
    <location>
        <begin position="7"/>
        <end position="151"/>
    </location>
</feature>
<sequence length="151" mass="17337">MSQDETMMVRALRAGDGHVWKELWKDYLSFYETSLPDAIYTSTFARLLGDDPRDFNAMVAEVDGRVVGLVHYLFHRHAWKVEEVCYLQDLYASPDVRGKGVGRALIEAVYKAADAHGAPSVYWLTQEFNDTARQLYDRIGVVTPFLKYQRP</sequence>
<dbReference type="EMBL" id="FXYH01000001">
    <property type="protein sequence ID" value="SMX32991.1"/>
    <property type="molecule type" value="Genomic_DNA"/>
</dbReference>
<accession>A0A238JQQ5</accession>
<dbReference type="RefSeq" id="WP_097802713.1">
    <property type="nucleotide sequence ID" value="NZ_FXYH01000001.1"/>
</dbReference>
<evidence type="ECO:0000256" key="2">
    <source>
        <dbReference type="ARBA" id="ARBA00023315"/>
    </source>
</evidence>
<evidence type="ECO:0000313" key="5">
    <source>
        <dbReference type="Proteomes" id="UP000220836"/>
    </source>
</evidence>
<dbReference type="PROSITE" id="PS51186">
    <property type="entry name" value="GNAT"/>
    <property type="match status" value="1"/>
</dbReference>
<proteinExistence type="predicted"/>
<keyword evidence="1 4" id="KW-0808">Transferase</keyword>
<name>A0A238JQQ5_9RHOB</name>
<protein>
    <submittedName>
        <fullName evidence="4">Putative acetyltransferase</fullName>
    </submittedName>
</protein>
<dbReference type="CDD" id="cd04301">
    <property type="entry name" value="NAT_SF"/>
    <property type="match status" value="1"/>
</dbReference>
<dbReference type="SUPFAM" id="SSF55729">
    <property type="entry name" value="Acyl-CoA N-acyltransferases (Nat)"/>
    <property type="match status" value="1"/>
</dbReference>
<organism evidence="4 5">
    <name type="scientific">Pelagimonas varians</name>
    <dbReference type="NCBI Taxonomy" id="696760"/>
    <lineage>
        <taxon>Bacteria</taxon>
        <taxon>Pseudomonadati</taxon>
        <taxon>Pseudomonadota</taxon>
        <taxon>Alphaproteobacteria</taxon>
        <taxon>Rhodobacterales</taxon>
        <taxon>Roseobacteraceae</taxon>
        <taxon>Pelagimonas</taxon>
    </lineage>
</organism>
<dbReference type="Gene3D" id="3.40.630.30">
    <property type="match status" value="1"/>
</dbReference>
<dbReference type="InterPro" id="IPR016181">
    <property type="entry name" value="Acyl_CoA_acyltransferase"/>
</dbReference>
<dbReference type="GO" id="GO:0008080">
    <property type="term" value="F:N-acetyltransferase activity"/>
    <property type="evidence" value="ECO:0007669"/>
    <property type="project" value="TreeGrafter"/>
</dbReference>
<evidence type="ECO:0000256" key="1">
    <source>
        <dbReference type="ARBA" id="ARBA00022679"/>
    </source>
</evidence>
<dbReference type="AlphaFoldDB" id="A0A238JQQ5"/>
<dbReference type="OrthoDB" id="9805924at2"/>
<gene>
    <name evidence="4" type="ORF">PEV8663_00150</name>
</gene>
<dbReference type="PANTHER" id="PTHR10545">
    <property type="entry name" value="DIAMINE N-ACETYLTRANSFERASE"/>
    <property type="match status" value="1"/>
</dbReference>
<dbReference type="InterPro" id="IPR000182">
    <property type="entry name" value="GNAT_dom"/>
</dbReference>